<feature type="compositionally biased region" description="Gly residues" evidence="1">
    <location>
        <begin position="66"/>
        <end position="78"/>
    </location>
</feature>
<dbReference type="EMBL" id="VSRR010015776">
    <property type="protein sequence ID" value="MPC58543.1"/>
    <property type="molecule type" value="Genomic_DNA"/>
</dbReference>
<name>A0A5B7GM32_PORTR</name>
<evidence type="ECO:0000256" key="1">
    <source>
        <dbReference type="SAM" id="MobiDB-lite"/>
    </source>
</evidence>
<evidence type="ECO:0000313" key="3">
    <source>
        <dbReference type="Proteomes" id="UP000324222"/>
    </source>
</evidence>
<proteinExistence type="predicted"/>
<gene>
    <name evidence="2" type="ORF">E2C01_052549</name>
</gene>
<keyword evidence="3" id="KW-1185">Reference proteome</keyword>
<feature type="region of interest" description="Disordered" evidence="1">
    <location>
        <begin position="13"/>
        <end position="78"/>
    </location>
</feature>
<reference evidence="2 3" key="1">
    <citation type="submission" date="2019-05" db="EMBL/GenBank/DDBJ databases">
        <title>Another draft genome of Portunus trituberculatus and its Hox gene families provides insights of decapod evolution.</title>
        <authorList>
            <person name="Jeong J.-H."/>
            <person name="Song I."/>
            <person name="Kim S."/>
            <person name="Choi T."/>
            <person name="Kim D."/>
            <person name="Ryu S."/>
            <person name="Kim W."/>
        </authorList>
    </citation>
    <scope>NUCLEOTIDE SEQUENCE [LARGE SCALE GENOMIC DNA]</scope>
    <source>
        <tissue evidence="2">Muscle</tissue>
    </source>
</reference>
<comment type="caution">
    <text evidence="2">The sequence shown here is derived from an EMBL/GenBank/DDBJ whole genome shotgun (WGS) entry which is preliminary data.</text>
</comment>
<organism evidence="2 3">
    <name type="scientific">Portunus trituberculatus</name>
    <name type="common">Swimming crab</name>
    <name type="synonym">Neptunus trituberculatus</name>
    <dbReference type="NCBI Taxonomy" id="210409"/>
    <lineage>
        <taxon>Eukaryota</taxon>
        <taxon>Metazoa</taxon>
        <taxon>Ecdysozoa</taxon>
        <taxon>Arthropoda</taxon>
        <taxon>Crustacea</taxon>
        <taxon>Multicrustacea</taxon>
        <taxon>Malacostraca</taxon>
        <taxon>Eumalacostraca</taxon>
        <taxon>Eucarida</taxon>
        <taxon>Decapoda</taxon>
        <taxon>Pleocyemata</taxon>
        <taxon>Brachyura</taxon>
        <taxon>Eubrachyura</taxon>
        <taxon>Portunoidea</taxon>
        <taxon>Portunidae</taxon>
        <taxon>Portuninae</taxon>
        <taxon>Portunus</taxon>
    </lineage>
</organism>
<sequence>MIKVFSRQPVYLSLPDGTSPSPYHLDHTSAPCRPTEGGMGPINTKATTAGRRGVVGHTQHHEKGMGRGVVGGAGPRWV</sequence>
<protein>
    <submittedName>
        <fullName evidence="2">Uncharacterized protein</fullName>
    </submittedName>
</protein>
<dbReference type="Proteomes" id="UP000324222">
    <property type="component" value="Unassembled WGS sequence"/>
</dbReference>
<dbReference type="AlphaFoldDB" id="A0A5B7GM32"/>
<evidence type="ECO:0000313" key="2">
    <source>
        <dbReference type="EMBL" id="MPC58543.1"/>
    </source>
</evidence>
<accession>A0A5B7GM32</accession>